<feature type="region of interest" description="Disordered" evidence="6">
    <location>
        <begin position="676"/>
        <end position="713"/>
    </location>
</feature>
<comment type="similarity">
    <text evidence="1">Belongs to the helicase family. RecQ subfamily.</text>
</comment>
<dbReference type="Pfam" id="PF00270">
    <property type="entry name" value="DEAD"/>
    <property type="match status" value="1"/>
</dbReference>
<evidence type="ECO:0000259" key="7">
    <source>
        <dbReference type="PROSITE" id="PS51192"/>
    </source>
</evidence>
<evidence type="ECO:0000256" key="2">
    <source>
        <dbReference type="ARBA" id="ARBA00022741"/>
    </source>
</evidence>
<dbReference type="Proteomes" id="UP001212997">
    <property type="component" value="Unassembled WGS sequence"/>
</dbReference>
<dbReference type="PANTHER" id="PTHR13710">
    <property type="entry name" value="DNA HELICASE RECQ FAMILY MEMBER"/>
    <property type="match status" value="1"/>
</dbReference>
<feature type="domain" description="Helicase ATP-binding" evidence="7">
    <location>
        <begin position="43"/>
        <end position="202"/>
    </location>
</feature>
<evidence type="ECO:0000256" key="3">
    <source>
        <dbReference type="ARBA" id="ARBA00022840"/>
    </source>
</evidence>
<organism evidence="9 10">
    <name type="scientific">Meripilus lineatus</name>
    <dbReference type="NCBI Taxonomy" id="2056292"/>
    <lineage>
        <taxon>Eukaryota</taxon>
        <taxon>Fungi</taxon>
        <taxon>Dikarya</taxon>
        <taxon>Basidiomycota</taxon>
        <taxon>Agaricomycotina</taxon>
        <taxon>Agaricomycetes</taxon>
        <taxon>Polyporales</taxon>
        <taxon>Meripilaceae</taxon>
        <taxon>Meripilus</taxon>
    </lineage>
</organism>
<dbReference type="AlphaFoldDB" id="A0AAD5V393"/>
<dbReference type="GO" id="GO:0003676">
    <property type="term" value="F:nucleic acid binding"/>
    <property type="evidence" value="ECO:0007669"/>
    <property type="project" value="InterPro"/>
</dbReference>
<dbReference type="EMBL" id="JANAWD010000171">
    <property type="protein sequence ID" value="KAJ3484910.1"/>
    <property type="molecule type" value="Genomic_DNA"/>
</dbReference>
<feature type="region of interest" description="Disordered" evidence="6">
    <location>
        <begin position="363"/>
        <end position="385"/>
    </location>
</feature>
<proteinExistence type="inferred from homology"/>
<dbReference type="GO" id="GO:0005737">
    <property type="term" value="C:cytoplasm"/>
    <property type="evidence" value="ECO:0007669"/>
    <property type="project" value="TreeGrafter"/>
</dbReference>
<evidence type="ECO:0000256" key="5">
    <source>
        <dbReference type="ARBA" id="ARBA00034808"/>
    </source>
</evidence>
<dbReference type="SMART" id="SM00487">
    <property type="entry name" value="DEXDc"/>
    <property type="match status" value="1"/>
</dbReference>
<dbReference type="InterPro" id="IPR001650">
    <property type="entry name" value="Helicase_C-like"/>
</dbReference>
<dbReference type="Pfam" id="PF00271">
    <property type="entry name" value="Helicase_C"/>
    <property type="match status" value="1"/>
</dbReference>
<feature type="domain" description="Helicase C-terminal" evidence="8">
    <location>
        <begin position="228"/>
        <end position="389"/>
    </location>
</feature>
<feature type="compositionally biased region" description="Basic and acidic residues" evidence="6">
    <location>
        <begin position="363"/>
        <end position="373"/>
    </location>
</feature>
<dbReference type="EC" id="5.6.2.4" evidence="5"/>
<dbReference type="InterPro" id="IPR014001">
    <property type="entry name" value="Helicase_ATP-bd"/>
</dbReference>
<keyword evidence="10" id="KW-1185">Reference proteome</keyword>
<accession>A0AAD5V393</accession>
<evidence type="ECO:0000313" key="9">
    <source>
        <dbReference type="EMBL" id="KAJ3484910.1"/>
    </source>
</evidence>
<evidence type="ECO:0000256" key="6">
    <source>
        <dbReference type="SAM" id="MobiDB-lite"/>
    </source>
</evidence>
<evidence type="ECO:0000256" key="1">
    <source>
        <dbReference type="ARBA" id="ARBA00005446"/>
    </source>
</evidence>
<dbReference type="PROSITE" id="PS51192">
    <property type="entry name" value="HELICASE_ATP_BIND_1"/>
    <property type="match status" value="1"/>
</dbReference>
<dbReference type="GO" id="GO:0005694">
    <property type="term" value="C:chromosome"/>
    <property type="evidence" value="ECO:0007669"/>
    <property type="project" value="TreeGrafter"/>
</dbReference>
<evidence type="ECO:0000313" key="10">
    <source>
        <dbReference type="Proteomes" id="UP001212997"/>
    </source>
</evidence>
<sequence length="796" mass="88969">MPDNPAQNSPSPPVPPDLSYANIRAKVEAKFQKRPCRWQCQVAQSIAQGKDVIIDVGTGMGKTLAFFIPMLFNPGKIQIIVTALNVLGKQNVEQLERAGISAISAIEEGKHQVVVVSPEQIMKPGGGFEKLFKKPTFTNQILSVVFDEAHCITQWGSFRPEYRELSRLRYFIPKVPFILASATFSYPILNDVKELLRIRSDKLTHIRRSNDRFNIRIGIQRIKSALDSFRDLAFLVPEGWKAGDPAPIKFVIFFDNIGEAVHAGKFLRKRLPLEYREKIKWFHADMSLRFKEEQMENLRTGEIWGLCATDSFGMGVDLPDILLVIQWRMTCSMCTLWQRLGRAVRNFGLKGVGLVFVEAKHFDSEPKKPPDKGRGKKRKTADTVVENPSKQARGVVTSPTHRRNDTVAVLTPSINTAPATRPSDDLLEFAEFMAAAETGGIEPASDQSLTLLGEHAEPLPSELSLTDREESLRALYREAQKGSQTRAIVKQKKQDLDLELQDFVNAKARGLKCRRIPLKLYFNSDKAESDHQRCDTSTPEGCTRCRVIAPDPCCDIHNPDLFSIYTAMAPPRPPTRRRSTLDKYTRGRPDFDLLDALEEWRDKTARNTFSEGIVHDLGGCIILPDDTLERIVDCAHFGKLKSLDDLERETRWIDAPRHITAILQLIKKYAQAPPETVHAEPSVSRSDAGTASPGPSTRKPASKQGTPKRCRACGIVGHNRSNKRECTQHPEFTGRIKASENIPPPTLTPTSDPTPIVRPSPPSFPPVVVAPSSQFIFYQPPMAPSAPAYSAHPDSL</sequence>
<feature type="compositionally biased region" description="Polar residues" evidence="6">
    <location>
        <begin position="683"/>
        <end position="695"/>
    </location>
</feature>
<keyword evidence="3" id="KW-0067">ATP-binding</keyword>
<keyword evidence="2" id="KW-0547">Nucleotide-binding</keyword>
<dbReference type="PANTHER" id="PTHR13710:SF154">
    <property type="entry name" value="RECQ HELICASE, PUTATIVE (AFU_ORTHOLOGUE AFUA_6G14720)-RELATED"/>
    <property type="match status" value="1"/>
</dbReference>
<evidence type="ECO:0000259" key="8">
    <source>
        <dbReference type="PROSITE" id="PS51194"/>
    </source>
</evidence>
<dbReference type="GO" id="GO:0043138">
    <property type="term" value="F:3'-5' DNA helicase activity"/>
    <property type="evidence" value="ECO:0007669"/>
    <property type="project" value="UniProtKB-EC"/>
</dbReference>
<dbReference type="GO" id="GO:0005524">
    <property type="term" value="F:ATP binding"/>
    <property type="evidence" value="ECO:0007669"/>
    <property type="project" value="UniProtKB-KW"/>
</dbReference>
<protein>
    <recommendedName>
        <fullName evidence="5">DNA 3'-5' helicase</fullName>
        <ecNumber evidence="5">5.6.2.4</ecNumber>
    </recommendedName>
</protein>
<dbReference type="InterPro" id="IPR027417">
    <property type="entry name" value="P-loop_NTPase"/>
</dbReference>
<dbReference type="InterPro" id="IPR011545">
    <property type="entry name" value="DEAD/DEAH_box_helicase_dom"/>
</dbReference>
<dbReference type="SUPFAM" id="SSF52540">
    <property type="entry name" value="P-loop containing nucleoside triphosphate hydrolases"/>
    <property type="match status" value="1"/>
</dbReference>
<comment type="caution">
    <text evidence="9">The sequence shown here is derived from an EMBL/GenBank/DDBJ whole genome shotgun (WGS) entry which is preliminary data.</text>
</comment>
<evidence type="ECO:0000256" key="4">
    <source>
        <dbReference type="ARBA" id="ARBA00034617"/>
    </source>
</evidence>
<dbReference type="SMART" id="SM00490">
    <property type="entry name" value="HELICc"/>
    <property type="match status" value="1"/>
</dbReference>
<dbReference type="PROSITE" id="PS51194">
    <property type="entry name" value="HELICASE_CTER"/>
    <property type="match status" value="1"/>
</dbReference>
<name>A0AAD5V393_9APHY</name>
<dbReference type="GO" id="GO:0009378">
    <property type="term" value="F:four-way junction helicase activity"/>
    <property type="evidence" value="ECO:0007669"/>
    <property type="project" value="TreeGrafter"/>
</dbReference>
<dbReference type="Gene3D" id="3.40.50.300">
    <property type="entry name" value="P-loop containing nucleotide triphosphate hydrolases"/>
    <property type="match status" value="2"/>
</dbReference>
<feature type="region of interest" description="Disordered" evidence="6">
    <location>
        <begin position="736"/>
        <end position="759"/>
    </location>
</feature>
<dbReference type="GO" id="GO:0000724">
    <property type="term" value="P:double-strand break repair via homologous recombination"/>
    <property type="evidence" value="ECO:0007669"/>
    <property type="project" value="TreeGrafter"/>
</dbReference>
<comment type="catalytic activity">
    <reaction evidence="4">
        <text>Couples ATP hydrolysis with the unwinding of duplex DNA by translocating in the 3'-5' direction.</text>
        <dbReference type="EC" id="5.6.2.4"/>
    </reaction>
</comment>
<gene>
    <name evidence="9" type="ORF">NLI96_g5320</name>
</gene>
<reference evidence="9" key="1">
    <citation type="submission" date="2022-07" db="EMBL/GenBank/DDBJ databases">
        <title>Genome Sequence of Physisporinus lineatus.</title>
        <authorList>
            <person name="Buettner E."/>
        </authorList>
    </citation>
    <scope>NUCLEOTIDE SEQUENCE</scope>
    <source>
        <strain evidence="9">VT162</strain>
    </source>
</reference>